<organism evidence="3">
    <name type="scientific">uncultured Anaerotruncus sp</name>
    <dbReference type="NCBI Taxonomy" id="905011"/>
    <lineage>
        <taxon>Bacteria</taxon>
        <taxon>Bacillati</taxon>
        <taxon>Bacillota</taxon>
        <taxon>Clostridia</taxon>
        <taxon>Eubacteriales</taxon>
        <taxon>Oscillospiraceae</taxon>
        <taxon>Anaerotruncus</taxon>
        <taxon>environmental samples</taxon>
    </lineage>
</organism>
<dbReference type="EMBL" id="FMHG01000001">
    <property type="protein sequence ID" value="SCJ66019.1"/>
    <property type="molecule type" value="Genomic_DNA"/>
</dbReference>
<gene>
    <name evidence="3" type="ORF">SAMEA3545359_01302</name>
</gene>
<evidence type="ECO:0000256" key="2">
    <source>
        <dbReference type="SAM" id="MobiDB-lite"/>
    </source>
</evidence>
<feature type="compositionally biased region" description="Gly residues" evidence="2">
    <location>
        <begin position="156"/>
        <end position="165"/>
    </location>
</feature>
<sequence>MLDWLKEIMGESYTDDIDKQVRKQIGERFVARADYNTLNEQKKTAEEQLGDAQKAIKEFEGQDIEGARKAAQEWQEKYEQAKADAAEQLAKAQFDAALNSSIAAAKGRNAKAIAALLDVDALRSSKNQEKDLQAALAELKESSGYLFEDDQVPPGYAGGTGGTDTNGGRDPQMDKIRAAMGLPADTK</sequence>
<dbReference type="InterPro" id="IPR009636">
    <property type="entry name" value="SCAF"/>
</dbReference>
<name>A0A1C6I7W6_9FIRM</name>
<accession>A0A1C6I7W6</accession>
<feature type="coiled-coil region" evidence="1">
    <location>
        <begin position="35"/>
        <end position="95"/>
    </location>
</feature>
<dbReference type="AlphaFoldDB" id="A0A1C6I7W6"/>
<protein>
    <submittedName>
        <fullName evidence="3">Phage minor structural protein GP20</fullName>
    </submittedName>
</protein>
<evidence type="ECO:0000313" key="3">
    <source>
        <dbReference type="EMBL" id="SCJ66019.1"/>
    </source>
</evidence>
<dbReference type="Pfam" id="PF06810">
    <property type="entry name" value="Phage_scaffold"/>
    <property type="match status" value="1"/>
</dbReference>
<feature type="region of interest" description="Disordered" evidence="2">
    <location>
        <begin position="145"/>
        <end position="187"/>
    </location>
</feature>
<proteinExistence type="predicted"/>
<reference evidence="3" key="1">
    <citation type="submission" date="2015-09" db="EMBL/GenBank/DDBJ databases">
        <authorList>
            <consortium name="Pathogen Informatics"/>
        </authorList>
    </citation>
    <scope>NUCLEOTIDE SEQUENCE</scope>
    <source>
        <strain evidence="3">2789STDY5834896</strain>
    </source>
</reference>
<evidence type="ECO:0000256" key="1">
    <source>
        <dbReference type="SAM" id="Coils"/>
    </source>
</evidence>
<keyword evidence="1" id="KW-0175">Coiled coil</keyword>